<dbReference type="InterPro" id="IPR000896">
    <property type="entry name" value="Hemocyanin/hexamerin_mid_dom"/>
</dbReference>
<dbReference type="PROSITE" id="PS00210">
    <property type="entry name" value="HEMOCYANIN_2"/>
    <property type="match status" value="3"/>
</dbReference>
<dbReference type="InterPro" id="IPR014756">
    <property type="entry name" value="Ig_E-set"/>
</dbReference>
<accession>A0A8J6H507</accession>
<dbReference type="InterPro" id="IPR036697">
    <property type="entry name" value="Hemocyanin_N_sf"/>
</dbReference>
<dbReference type="Pfam" id="PF03723">
    <property type="entry name" value="Hemocyanin_C"/>
    <property type="match status" value="3"/>
</dbReference>
<dbReference type="InterPro" id="IPR005203">
    <property type="entry name" value="Hemocyanin_C"/>
</dbReference>
<feature type="chain" id="PRO_5035297596" evidence="2">
    <location>
        <begin position="19"/>
        <end position="2157"/>
    </location>
</feature>
<dbReference type="SUPFAM" id="SSF48050">
    <property type="entry name" value="Hemocyanin, N-terminal domain"/>
    <property type="match status" value="3"/>
</dbReference>
<keyword evidence="1" id="KW-0758">Storage protein</keyword>
<feature type="domain" description="Hemocyanin N-terminal" evidence="4">
    <location>
        <begin position="29"/>
        <end position="150"/>
    </location>
</feature>
<feature type="domain" description="Hemocyanin C-terminal" evidence="5">
    <location>
        <begin position="1175"/>
        <end position="1423"/>
    </location>
</feature>
<organism evidence="6 7">
    <name type="scientific">Tenebrio molitor</name>
    <name type="common">Yellow mealworm beetle</name>
    <dbReference type="NCBI Taxonomy" id="7067"/>
    <lineage>
        <taxon>Eukaryota</taxon>
        <taxon>Metazoa</taxon>
        <taxon>Ecdysozoa</taxon>
        <taxon>Arthropoda</taxon>
        <taxon>Hexapoda</taxon>
        <taxon>Insecta</taxon>
        <taxon>Pterygota</taxon>
        <taxon>Neoptera</taxon>
        <taxon>Endopterygota</taxon>
        <taxon>Coleoptera</taxon>
        <taxon>Polyphaga</taxon>
        <taxon>Cucujiformia</taxon>
        <taxon>Tenebrionidae</taxon>
        <taxon>Tenebrio</taxon>
    </lineage>
</organism>
<dbReference type="Gene3D" id="1.20.1370.10">
    <property type="entry name" value="Hemocyanin, N-terminal domain"/>
    <property type="match status" value="3"/>
</dbReference>
<name>A0A8J6H507_TENMO</name>
<reference evidence="6" key="2">
    <citation type="submission" date="2021-08" db="EMBL/GenBank/DDBJ databases">
        <authorList>
            <person name="Eriksson T."/>
        </authorList>
    </citation>
    <scope>NUCLEOTIDE SEQUENCE</scope>
    <source>
        <strain evidence="6">Stoneville</strain>
        <tissue evidence="6">Whole head</tissue>
    </source>
</reference>
<feature type="signal peptide" evidence="2">
    <location>
        <begin position="1"/>
        <end position="18"/>
    </location>
</feature>
<dbReference type="PANTHER" id="PTHR11511">
    <property type="entry name" value="LARVAL STORAGE PROTEIN/PHENOLOXIDASE"/>
    <property type="match status" value="1"/>
</dbReference>
<feature type="domain" description="Hemocyanin C-terminal" evidence="5">
    <location>
        <begin position="1894"/>
        <end position="2143"/>
    </location>
</feature>
<dbReference type="PRINTS" id="PR00187">
    <property type="entry name" value="HAEMOCYANIN"/>
</dbReference>
<reference evidence="6" key="1">
    <citation type="journal article" date="2020" name="J Insects Food Feed">
        <title>The yellow mealworm (Tenebrio molitor) genome: a resource for the emerging insects as food and feed industry.</title>
        <authorList>
            <person name="Eriksson T."/>
            <person name="Andere A."/>
            <person name="Kelstrup H."/>
            <person name="Emery V."/>
            <person name="Picard C."/>
        </authorList>
    </citation>
    <scope>NUCLEOTIDE SEQUENCE</scope>
    <source>
        <strain evidence="6">Stoneville</strain>
        <tissue evidence="6">Whole head</tissue>
    </source>
</reference>
<dbReference type="GO" id="GO:0045735">
    <property type="term" value="F:nutrient reservoir activity"/>
    <property type="evidence" value="ECO:0007669"/>
    <property type="project" value="UniProtKB-KW"/>
</dbReference>
<dbReference type="InterPro" id="IPR037020">
    <property type="entry name" value="Hemocyanin_C_sf"/>
</dbReference>
<keyword evidence="7" id="KW-1185">Reference proteome</keyword>
<gene>
    <name evidence="6" type="ORF">GEV33_014425</name>
</gene>
<dbReference type="Proteomes" id="UP000719412">
    <property type="component" value="Unassembled WGS sequence"/>
</dbReference>
<dbReference type="EMBL" id="JABDTM020028821">
    <property type="protein sequence ID" value="KAH0808364.1"/>
    <property type="molecule type" value="Genomic_DNA"/>
</dbReference>
<feature type="domain" description="Hemocyanin middle" evidence="3">
    <location>
        <begin position="885"/>
        <end position="1165"/>
    </location>
</feature>
<dbReference type="SUPFAM" id="SSF81296">
    <property type="entry name" value="E set domains"/>
    <property type="match status" value="3"/>
</dbReference>
<evidence type="ECO:0000259" key="3">
    <source>
        <dbReference type="Pfam" id="PF00372"/>
    </source>
</evidence>
<sequence length="2157" mass="259717">MRFAVVALLAGLCALAGSHPQQQITDKQFLERQRDILRLFRYVNQPTYYKDQVEIAQSYDISEHYNDYSNPQVAKHYYQIYQYGLLPRGQVFSIFYQEQLQQAIALYRLFYYAKDYQTFYNTAVWARQHVNEGVYLYSLSVAIVHRPDTYGIVLPPIYEVYPYYFYNNEVIQQAYRYKQQYYGQQRQQNQDEHSGFNGYTINANYSGYYLNLNPEQSLSYFTEDVGLNSFYYYYNIYYPYWLGGQEFNYQNDRRGELFYYIYQQLLARYYLERLSNGFGEIEYFNYEVPFQTGYYPSLQYSNGLPFPTRPNYANLYEYFYNYGQRYGNNRYAYSYTRVQDYERRIRDAIDRGYVYSPDGQRVNLNSQEGLNVLGNLIESNPDSPNTQYYGALQVYARHLLGYSYQPLNKYQIVPSALEQYETSLRDPAFYQFYKRVVLYFQQYQSNLPAYTPEDLTFQGVQVTNVEFDRLVTYFDYFYSDLSNAVYVTPEEYDSDRVQVRARQYRLNHKAFTYKIYVKSNEEQQASVRIYIGPKYDEYGRYINISQNRQNFVQFDHFRYSLKSGENVIERNSRQNYFYQNDRTSYRELYQRVLGALNGNGQFSVEANEAYFGFPRRFLLPKGTYGGYDYQFYVIVSPYVPYQGQQQADTSKYYYPRVGSGAQYIDNYPLGYPFNRPIYYEQVYYNIPNAYVYNAKIYHRDVEDINASNSVREYEELDQIRQNCLIYQTIMRFAVVALLVGLSAVALSFPQHKYTDRQFLERQRDVLRLFQHVNQPSYYEDHVEIAKTFSIHEQYDYYTKPEVAKYYYKIYKYGLLPRGEIFSVFYKEHEKQAIALYKLFYYAKDYETFYKTAVWARQYVNEGVYLYALSVAVVHRPDTYGIVLPPIYEIYPYYFYNNEVIQQAYKYKQQYKGQGPQEQDNYYGYTIKANYSGYYLNLHPEQSLSYFTEDVGINSFYYYFSIYYPHWLGGEDFDYKRDRRGEQYYFIYQQILARYYLERLSNGFGEIQNFNYEVPFETGYYPSLQYPNGLQFPTRPNYAHLYEYFYNYGQKSANNKYVYSYTYVQDYERRIRDAIDRGYVYTHEGQRVNLYTREGINVLGNLIEANPDSPNREYYGALQVYARHLLGYSYQPLDKYHVAPSALEHYETSLRDPAFYQFYKRIVLYFQRYKARFPAYTEEDLYFPGVEVKNVEFDRLVTYFDYFYSDLSNAVYVNPQEYRNGKVQVRARQYRLNHKPFNYKVYVNSDKEQQAVVRIYIGPKYDKYGRYINISQNRLNFVQFDHFKYQLKSGENVIERDSHQTYFYQHDRTSYRQLYKQVLGALNGNGEFKVSPADTYFGFPRRFLLPKGTSGGYEYQFYVVVSPYVPYQDQQEYDPAEYFYPRVGSGNQYLDNYPMGYPFDRPIYYDQVYHNIPNFYAYTAKVYHKHVDEINASTSERVKTFSIKANMRFTVVAVLAGLCALALAYPEQKITNKQFLERQRDVLRLFRHVNQPSYYKDHVEIAQSYNIHGHYDYYTKPEVAKHYYQIYKYGLLPRGEVFSVFYEEHLQQAIALYKLFYYAKDFETFYNTAVWARQHVNEGVFLYALSVAIVHRPDTYGIVLPPIYEVYPYYFYNNEVIQEAYRYKQQYYGQQVHQGGQEHGNYNGYTIRANYSGHYLNLHPEQSLSYFTEDVGINAFYYYYNIYYPHWLGGQDFDYEHDQRGEQYYYVYQQILARYYLERLSNGFGEIQTFNYEVPFETGYYPSLQYPNGLQFPTRPNYAHLYEYFYNYGQRYGNNKYAYSYTYVQDYERRIREAIDRGYVYTHDGQRVNLYSEDGINVLGNLIESNPDSPDRHYYGALHVYARHLLGYSYQPLNKYHVAPSALEHYETSLRDPAFYQFYKRIVLYFQRYKARLPSYTEQDLYYQGVEVKNVEFDRLVTYFDYFYSDLSNAVYVTPQEQEHEKVQVRARQYRLNHKPFTYKIYVNSDKEQQAVVRVYLGPKYDEYGRYFNISQNRLNFVEFDHFKYELKSGENVIERNSHQNYFYQNDRTSFRELYQQVLGALNGNGEFTVNNNEAYFGFPRRFLLPKGTYGGYEYQFYVIVSPYVPYKGQENYDHAKYYYPRVGSGAQHIDNYPFGYPFDRPIHYDQIYHNIPNSYFYTTKVYHRHADDINASTGSHH</sequence>
<comment type="caution">
    <text evidence="6">The sequence shown here is derived from an EMBL/GenBank/DDBJ whole genome shotgun (WGS) entry which is preliminary data.</text>
</comment>
<feature type="domain" description="Hemocyanin N-terminal" evidence="4">
    <location>
        <begin position="1474"/>
        <end position="1595"/>
    </location>
</feature>
<keyword evidence="2" id="KW-0732">Signal</keyword>
<evidence type="ECO:0000259" key="5">
    <source>
        <dbReference type="Pfam" id="PF03723"/>
    </source>
</evidence>
<proteinExistence type="predicted"/>
<dbReference type="InterPro" id="IPR005204">
    <property type="entry name" value="Hemocyanin_N"/>
</dbReference>
<evidence type="ECO:0000259" key="4">
    <source>
        <dbReference type="Pfam" id="PF03722"/>
    </source>
</evidence>
<dbReference type="SUPFAM" id="SSF48056">
    <property type="entry name" value="Di-copper centre-containing domain"/>
    <property type="match status" value="3"/>
</dbReference>
<feature type="domain" description="Hemocyanin C-terminal" evidence="5">
    <location>
        <begin position="450"/>
        <end position="698"/>
    </location>
</feature>
<evidence type="ECO:0000313" key="6">
    <source>
        <dbReference type="EMBL" id="KAH0808364.1"/>
    </source>
</evidence>
<feature type="domain" description="Hemocyanin N-terminal" evidence="4">
    <location>
        <begin position="758"/>
        <end position="879"/>
    </location>
</feature>
<dbReference type="InterPro" id="IPR008922">
    <property type="entry name" value="Di-copper_centre_dom_sf"/>
</dbReference>
<evidence type="ECO:0000256" key="1">
    <source>
        <dbReference type="ARBA" id="ARBA00022761"/>
    </source>
</evidence>
<dbReference type="Gene3D" id="1.10.1280.10">
    <property type="entry name" value="Di-copper center containing domain from catechol oxidase"/>
    <property type="match status" value="3"/>
</dbReference>
<evidence type="ECO:0000313" key="7">
    <source>
        <dbReference type="Proteomes" id="UP000719412"/>
    </source>
</evidence>
<dbReference type="Pfam" id="PF00372">
    <property type="entry name" value="Hemocyanin_M"/>
    <property type="match status" value="3"/>
</dbReference>
<dbReference type="GO" id="GO:0005615">
    <property type="term" value="C:extracellular space"/>
    <property type="evidence" value="ECO:0007669"/>
    <property type="project" value="UniProtKB-ARBA"/>
</dbReference>
<dbReference type="InterPro" id="IPR013788">
    <property type="entry name" value="Hemocyanin/hexamerin"/>
</dbReference>
<feature type="domain" description="Hemocyanin middle" evidence="3">
    <location>
        <begin position="156"/>
        <end position="440"/>
    </location>
</feature>
<dbReference type="PANTHER" id="PTHR11511:SF5">
    <property type="entry name" value="FAT-BODY PROTEIN 1-RELATED"/>
    <property type="match status" value="1"/>
</dbReference>
<dbReference type="Pfam" id="PF03722">
    <property type="entry name" value="Hemocyanin_N"/>
    <property type="match status" value="3"/>
</dbReference>
<feature type="domain" description="Hemocyanin middle" evidence="3">
    <location>
        <begin position="1601"/>
        <end position="1885"/>
    </location>
</feature>
<protein>
    <submittedName>
        <fullName evidence="6">Uncharacterized protein</fullName>
    </submittedName>
</protein>
<evidence type="ECO:0000256" key="2">
    <source>
        <dbReference type="SAM" id="SignalP"/>
    </source>
</evidence>
<dbReference type="Gene3D" id="2.60.40.1520">
    <property type="entry name" value="Hemocyanin, C-terminal domain"/>
    <property type="match status" value="3"/>
</dbReference>